<reference evidence="8" key="1">
    <citation type="journal article" date="2021" name="Nat. Commun.">
        <title>Genetic determinants of endophytism in the Arabidopsis root mycobiome.</title>
        <authorList>
            <person name="Mesny F."/>
            <person name="Miyauchi S."/>
            <person name="Thiergart T."/>
            <person name="Pickel B."/>
            <person name="Atanasova L."/>
            <person name="Karlsson M."/>
            <person name="Huettel B."/>
            <person name="Barry K.W."/>
            <person name="Haridas S."/>
            <person name="Chen C."/>
            <person name="Bauer D."/>
            <person name="Andreopoulos W."/>
            <person name="Pangilinan J."/>
            <person name="LaButti K."/>
            <person name="Riley R."/>
            <person name="Lipzen A."/>
            <person name="Clum A."/>
            <person name="Drula E."/>
            <person name="Henrissat B."/>
            <person name="Kohler A."/>
            <person name="Grigoriev I.V."/>
            <person name="Martin F.M."/>
            <person name="Hacquard S."/>
        </authorList>
    </citation>
    <scope>NUCLEOTIDE SEQUENCE</scope>
    <source>
        <strain evidence="8">MPI-SDFR-AT-0073</strain>
    </source>
</reference>
<evidence type="ECO:0000313" key="9">
    <source>
        <dbReference type="Proteomes" id="UP000758603"/>
    </source>
</evidence>
<comment type="similarity">
    <text evidence="1">Belongs to the oxygen-dependent FAD-linked oxidoreductase family.</text>
</comment>
<keyword evidence="9" id="KW-1185">Reference proteome</keyword>
<evidence type="ECO:0000256" key="2">
    <source>
        <dbReference type="ARBA" id="ARBA00022630"/>
    </source>
</evidence>
<dbReference type="InterPro" id="IPR050416">
    <property type="entry name" value="FAD-linked_Oxidoreductase"/>
</dbReference>
<feature type="chain" id="PRO_5040409180" description="FAD-binding PCMH-type domain-containing protein" evidence="6">
    <location>
        <begin position="31"/>
        <end position="516"/>
    </location>
</feature>
<dbReference type="PANTHER" id="PTHR42973">
    <property type="entry name" value="BINDING OXIDOREDUCTASE, PUTATIVE (AFU_ORTHOLOGUE AFUA_1G17690)-RELATED"/>
    <property type="match status" value="1"/>
</dbReference>
<dbReference type="GO" id="GO:0071949">
    <property type="term" value="F:FAD binding"/>
    <property type="evidence" value="ECO:0007669"/>
    <property type="project" value="InterPro"/>
</dbReference>
<dbReference type="RefSeq" id="XP_045950879.1">
    <property type="nucleotide sequence ID" value="XM_046101149.1"/>
</dbReference>
<evidence type="ECO:0000313" key="8">
    <source>
        <dbReference type="EMBL" id="KAH6638607.1"/>
    </source>
</evidence>
<dbReference type="Pfam" id="PF08031">
    <property type="entry name" value="BBE"/>
    <property type="match status" value="1"/>
</dbReference>
<dbReference type="Gene3D" id="3.30.465.10">
    <property type="match status" value="1"/>
</dbReference>
<evidence type="ECO:0000256" key="5">
    <source>
        <dbReference type="ARBA" id="ARBA00023002"/>
    </source>
</evidence>
<organism evidence="8 9">
    <name type="scientific">Truncatella angustata</name>
    <dbReference type="NCBI Taxonomy" id="152316"/>
    <lineage>
        <taxon>Eukaryota</taxon>
        <taxon>Fungi</taxon>
        <taxon>Dikarya</taxon>
        <taxon>Ascomycota</taxon>
        <taxon>Pezizomycotina</taxon>
        <taxon>Sordariomycetes</taxon>
        <taxon>Xylariomycetidae</taxon>
        <taxon>Amphisphaeriales</taxon>
        <taxon>Sporocadaceae</taxon>
        <taxon>Truncatella</taxon>
    </lineage>
</organism>
<dbReference type="GO" id="GO:0016491">
    <property type="term" value="F:oxidoreductase activity"/>
    <property type="evidence" value="ECO:0007669"/>
    <property type="project" value="UniProtKB-KW"/>
</dbReference>
<evidence type="ECO:0000256" key="1">
    <source>
        <dbReference type="ARBA" id="ARBA00005466"/>
    </source>
</evidence>
<dbReference type="InterPro" id="IPR016169">
    <property type="entry name" value="FAD-bd_PCMH_sub2"/>
</dbReference>
<keyword evidence="5" id="KW-0560">Oxidoreductase</keyword>
<dbReference type="Proteomes" id="UP000758603">
    <property type="component" value="Unassembled WGS sequence"/>
</dbReference>
<sequence>MISVLHKGHVATLAPGWISLLFTLCNWSSAACAAAAAATGTRRAAYDNVSSILTTQQWSTGTNFSFPGSPEFFPVTERWTTIHAPSYSGVISPDNEDDLVKILKLASSNNVPFLATGGRHGYTTTYGRLQNGLAIDLSHFNSWELNETARTVTVGPGVTVGEVLDPLYDAGLAIQTGSSPCPSLIGVSLGGGIGRYQGVYGLIADALVSARLITASGDILNVSKDSHPDLFWAIRGAGSNFGIITSATYEVHPLIDDGDVFVGEFLVTAEQSSEFFSVLESMSPLPAELSSIVIIGFDTTTNKVQFAYIGHEEAGRKAMAPILNLNLTVTRLTVDPWNKLLDNTFGGIIEAICQPNLARDLYSLNIKNYSASTYDATFAKMDRFYARHPDARDAVVQIEFFPNQAMAAVPLDSTAFSWRDSTGYVNFIRYGHGANATARDDAIAKAEIALGLEIRDDLAATSGYPELTVFVNYAHGDERQERIYGKEKLPRLAALKKKWDPHQIFSFNNGLPTHYP</sequence>
<dbReference type="GeneID" id="70130041"/>
<evidence type="ECO:0000256" key="3">
    <source>
        <dbReference type="ARBA" id="ARBA00022729"/>
    </source>
</evidence>
<dbReference type="InterPro" id="IPR036318">
    <property type="entry name" value="FAD-bd_PCMH-like_sf"/>
</dbReference>
<dbReference type="EMBL" id="JAGPXC010000015">
    <property type="protein sequence ID" value="KAH6638607.1"/>
    <property type="molecule type" value="Genomic_DNA"/>
</dbReference>
<dbReference type="Pfam" id="PF01565">
    <property type="entry name" value="FAD_binding_4"/>
    <property type="match status" value="1"/>
</dbReference>
<name>A0A9P8RJ73_9PEZI</name>
<feature type="signal peptide" evidence="6">
    <location>
        <begin position="1"/>
        <end position="30"/>
    </location>
</feature>
<dbReference type="InterPro" id="IPR016166">
    <property type="entry name" value="FAD-bd_PCMH"/>
</dbReference>
<comment type="caution">
    <text evidence="8">The sequence shown here is derived from an EMBL/GenBank/DDBJ whole genome shotgun (WGS) entry which is preliminary data.</text>
</comment>
<dbReference type="InterPro" id="IPR006094">
    <property type="entry name" value="Oxid_FAD_bind_N"/>
</dbReference>
<feature type="domain" description="FAD-binding PCMH-type" evidence="7">
    <location>
        <begin position="83"/>
        <end position="254"/>
    </location>
</feature>
<evidence type="ECO:0000256" key="4">
    <source>
        <dbReference type="ARBA" id="ARBA00022827"/>
    </source>
</evidence>
<dbReference type="InterPro" id="IPR012951">
    <property type="entry name" value="BBE"/>
</dbReference>
<keyword evidence="4" id="KW-0274">FAD</keyword>
<dbReference type="SUPFAM" id="SSF56176">
    <property type="entry name" value="FAD-binding/transporter-associated domain-like"/>
    <property type="match status" value="1"/>
</dbReference>
<accession>A0A9P8RJ73</accession>
<keyword evidence="3 6" id="KW-0732">Signal</keyword>
<dbReference type="Gene3D" id="3.40.462.20">
    <property type="match status" value="1"/>
</dbReference>
<dbReference type="PANTHER" id="PTHR42973:SF32">
    <property type="entry name" value="FAD-LINKED OXIDOREDUCTASE AFOF"/>
    <property type="match status" value="1"/>
</dbReference>
<keyword evidence="2" id="KW-0285">Flavoprotein</keyword>
<dbReference type="AlphaFoldDB" id="A0A9P8RJ73"/>
<dbReference type="PROSITE" id="PS51257">
    <property type="entry name" value="PROKAR_LIPOPROTEIN"/>
    <property type="match status" value="1"/>
</dbReference>
<evidence type="ECO:0000259" key="7">
    <source>
        <dbReference type="PROSITE" id="PS51387"/>
    </source>
</evidence>
<evidence type="ECO:0000256" key="6">
    <source>
        <dbReference type="SAM" id="SignalP"/>
    </source>
</evidence>
<protein>
    <recommendedName>
        <fullName evidence="7">FAD-binding PCMH-type domain-containing protein</fullName>
    </recommendedName>
</protein>
<proteinExistence type="inferred from homology"/>
<gene>
    <name evidence="8" type="ORF">BKA67DRAFT_542711</name>
</gene>
<dbReference type="PROSITE" id="PS51387">
    <property type="entry name" value="FAD_PCMH"/>
    <property type="match status" value="1"/>
</dbReference>
<dbReference type="OrthoDB" id="415825at2759"/>